<name>A0A6C0KXN0_9ZZZZ</name>
<organism evidence="1">
    <name type="scientific">viral metagenome</name>
    <dbReference type="NCBI Taxonomy" id="1070528"/>
    <lineage>
        <taxon>unclassified sequences</taxon>
        <taxon>metagenomes</taxon>
        <taxon>organismal metagenomes</taxon>
    </lineage>
</organism>
<sequence>MLTSDKLLKQKSEKEINSRIDDNRLELIKVKTEMKVLIDDIKSFKESFNNFQIEINNKFKEIFAYTRRLDEAYLNGLSDYDMQDGIYKPEKNGFDSKLSSENIFSIENDSIYDKL</sequence>
<proteinExistence type="predicted"/>
<reference evidence="1" key="1">
    <citation type="journal article" date="2020" name="Nature">
        <title>Giant virus diversity and host interactions through global metagenomics.</title>
        <authorList>
            <person name="Schulz F."/>
            <person name="Roux S."/>
            <person name="Paez-Espino D."/>
            <person name="Jungbluth S."/>
            <person name="Walsh D.A."/>
            <person name="Denef V.J."/>
            <person name="McMahon K.D."/>
            <person name="Konstantinidis K.T."/>
            <person name="Eloe-Fadrosh E.A."/>
            <person name="Kyrpides N.C."/>
            <person name="Woyke T."/>
        </authorList>
    </citation>
    <scope>NUCLEOTIDE SEQUENCE</scope>
    <source>
        <strain evidence="1">GVMAG-S-ERX555907-63</strain>
    </source>
</reference>
<evidence type="ECO:0000313" key="1">
    <source>
        <dbReference type="EMBL" id="QHU22725.1"/>
    </source>
</evidence>
<accession>A0A6C0KXN0</accession>
<protein>
    <submittedName>
        <fullName evidence="1">Uncharacterized protein</fullName>
    </submittedName>
</protein>
<dbReference type="EMBL" id="MN741017">
    <property type="protein sequence ID" value="QHU22725.1"/>
    <property type="molecule type" value="Genomic_DNA"/>
</dbReference>
<dbReference type="AlphaFoldDB" id="A0A6C0KXN0"/>